<dbReference type="AlphaFoldDB" id="A0AAU7AUF2"/>
<evidence type="ECO:0000313" key="2">
    <source>
        <dbReference type="EMBL" id="XAY05313.1"/>
    </source>
</evidence>
<dbReference type="GO" id="GO:0016491">
    <property type="term" value="F:oxidoreductase activity"/>
    <property type="evidence" value="ECO:0007669"/>
    <property type="project" value="UniProtKB-KW"/>
</dbReference>
<name>A0AAU7AUF2_9ACTN</name>
<protein>
    <submittedName>
        <fullName evidence="2">Heme oxygenase (Mycobilin-producing)</fullName>
        <ecNumber evidence="2">1.14.99.57</ecNumber>
    </submittedName>
</protein>
<dbReference type="EMBL" id="CP114014">
    <property type="protein sequence ID" value="XAY05313.1"/>
    <property type="molecule type" value="Genomic_DNA"/>
</dbReference>
<dbReference type="PANTHER" id="PTHR34474:SF2">
    <property type="entry name" value="SIGNAL TRANSDUCTION PROTEIN TRAP"/>
    <property type="match status" value="1"/>
</dbReference>
<dbReference type="PROSITE" id="PS51725">
    <property type="entry name" value="ABM"/>
    <property type="match status" value="1"/>
</dbReference>
<dbReference type="EC" id="1.14.99.57" evidence="2"/>
<dbReference type="RefSeq" id="WP_354701825.1">
    <property type="nucleotide sequence ID" value="NZ_CP114014.1"/>
</dbReference>
<feature type="domain" description="ABM" evidence="1">
    <location>
        <begin position="3"/>
        <end position="91"/>
    </location>
</feature>
<gene>
    <name evidence="2" type="primary">mhuD</name>
    <name evidence="2" type="ORF">DSM112329_02162</name>
</gene>
<dbReference type="SUPFAM" id="SSF54909">
    <property type="entry name" value="Dimeric alpha+beta barrel"/>
    <property type="match status" value="1"/>
</dbReference>
<dbReference type="InterPro" id="IPR050404">
    <property type="entry name" value="Heme-degrading_MO"/>
</dbReference>
<evidence type="ECO:0000259" key="1">
    <source>
        <dbReference type="PROSITE" id="PS51725"/>
    </source>
</evidence>
<organism evidence="2">
    <name type="scientific">Paraconexibacter sp. AEG42_29</name>
    <dbReference type="NCBI Taxonomy" id="2997339"/>
    <lineage>
        <taxon>Bacteria</taxon>
        <taxon>Bacillati</taxon>
        <taxon>Actinomycetota</taxon>
        <taxon>Thermoleophilia</taxon>
        <taxon>Solirubrobacterales</taxon>
        <taxon>Paraconexibacteraceae</taxon>
        <taxon>Paraconexibacter</taxon>
    </lineage>
</organism>
<dbReference type="PANTHER" id="PTHR34474">
    <property type="entry name" value="SIGNAL TRANSDUCTION PROTEIN TRAP"/>
    <property type="match status" value="1"/>
</dbReference>
<sequence length="103" mass="11769">MSIVKINAITVPRERFEEFERRFATRAGRVSDAEGFEAFDLLRPNDDREVCLVITRWRSEEDFRAWVASPDFAAGHAQHRTDGPVGTASEIWSFDLLESELPA</sequence>
<proteinExistence type="predicted"/>
<dbReference type="KEGG" id="parq:DSM112329_02162"/>
<dbReference type="InterPro" id="IPR007138">
    <property type="entry name" value="ABM_dom"/>
</dbReference>
<accession>A0AAU7AUF2</accession>
<dbReference type="Pfam" id="PF03992">
    <property type="entry name" value="ABM"/>
    <property type="match status" value="1"/>
</dbReference>
<dbReference type="InterPro" id="IPR011008">
    <property type="entry name" value="Dimeric_a/b-barrel"/>
</dbReference>
<dbReference type="Gene3D" id="3.30.70.100">
    <property type="match status" value="1"/>
</dbReference>
<keyword evidence="2" id="KW-0560">Oxidoreductase</keyword>
<reference evidence="2" key="1">
    <citation type="submission" date="2022-12" db="EMBL/GenBank/DDBJ databases">
        <title>Paraconexibacter alkalitolerans sp. nov. and Baekduia alba sp. nov., isolated from soil and emended description of the genera Paraconexibacter (Chun et al., 2020) and Baekduia (An et al., 2020).</title>
        <authorList>
            <person name="Vieira S."/>
            <person name="Huber K.J."/>
            <person name="Geppert A."/>
            <person name="Wolf J."/>
            <person name="Neumann-Schaal M."/>
            <person name="Muesken M."/>
            <person name="Overmann J."/>
        </authorList>
    </citation>
    <scope>NUCLEOTIDE SEQUENCE</scope>
    <source>
        <strain evidence="2">AEG42_29</strain>
    </source>
</reference>